<protein>
    <recommendedName>
        <fullName evidence="4">Phage portal protein</fullName>
    </recommendedName>
</protein>
<dbReference type="RefSeq" id="WP_110752813.1">
    <property type="nucleotide sequence ID" value="NZ_QJTF01000015.1"/>
</dbReference>
<gene>
    <name evidence="2" type="ORF">C7477_11584</name>
</gene>
<keyword evidence="1" id="KW-0732">Signal</keyword>
<feature type="signal peptide" evidence="1">
    <location>
        <begin position="1"/>
        <end position="34"/>
    </location>
</feature>
<evidence type="ECO:0000313" key="3">
    <source>
        <dbReference type="Proteomes" id="UP000247454"/>
    </source>
</evidence>
<sequence>MKRFEKLSHMLASAALAVASVVSAGSISSLPAQAADFLANAPDGSADSGGICADQRVLKSIVSRFGYQVTHVPNLPTVGISAFSNVQQKRYEAGELPSAITRHYCDATAVLSDGEQRRVWYLIEEGQGFASFGDNVEFCVAGFDRWNVYDGRCRILR</sequence>
<evidence type="ECO:0000256" key="1">
    <source>
        <dbReference type="SAM" id="SignalP"/>
    </source>
</evidence>
<dbReference type="EMBL" id="QJTF01000015">
    <property type="protein sequence ID" value="PYE87228.1"/>
    <property type="molecule type" value="Genomic_DNA"/>
</dbReference>
<proteinExistence type="predicted"/>
<name>A0A318T3H0_9HYPH</name>
<dbReference type="AlphaFoldDB" id="A0A318T3H0"/>
<accession>A0A318T3H0</accession>
<evidence type="ECO:0008006" key="4">
    <source>
        <dbReference type="Google" id="ProtNLM"/>
    </source>
</evidence>
<feature type="chain" id="PRO_5016237512" description="Phage portal protein" evidence="1">
    <location>
        <begin position="35"/>
        <end position="157"/>
    </location>
</feature>
<dbReference type="Proteomes" id="UP000247454">
    <property type="component" value="Unassembled WGS sequence"/>
</dbReference>
<keyword evidence="3" id="KW-1185">Reference proteome</keyword>
<evidence type="ECO:0000313" key="2">
    <source>
        <dbReference type="EMBL" id="PYE87228.1"/>
    </source>
</evidence>
<dbReference type="OrthoDB" id="9808546at2"/>
<reference evidence="2 3" key="1">
    <citation type="submission" date="2018-06" db="EMBL/GenBank/DDBJ databases">
        <title>Genomic Encyclopedia of Type Strains, Phase III (KMG-III): the genomes of soil and plant-associated and newly described type strains.</title>
        <authorList>
            <person name="Whitman W."/>
        </authorList>
    </citation>
    <scope>NUCLEOTIDE SEQUENCE [LARGE SCALE GENOMIC DNA]</scope>
    <source>
        <strain evidence="2 3">ORS 1419</strain>
    </source>
</reference>
<comment type="caution">
    <text evidence="2">The sequence shown here is derived from an EMBL/GenBank/DDBJ whole genome shotgun (WGS) entry which is preliminary data.</text>
</comment>
<organism evidence="2 3">
    <name type="scientific">Phyllobacterium leguminum</name>
    <dbReference type="NCBI Taxonomy" id="314237"/>
    <lineage>
        <taxon>Bacteria</taxon>
        <taxon>Pseudomonadati</taxon>
        <taxon>Pseudomonadota</taxon>
        <taxon>Alphaproteobacteria</taxon>
        <taxon>Hyphomicrobiales</taxon>
        <taxon>Phyllobacteriaceae</taxon>
        <taxon>Phyllobacterium</taxon>
    </lineage>
</organism>